<dbReference type="EMBL" id="CP142737">
    <property type="protein sequence ID" value="WUR05117.1"/>
    <property type="molecule type" value="Genomic_DNA"/>
</dbReference>
<feature type="domain" description="CTLH/CRA C-terminal to LisH motif" evidence="1">
    <location>
        <begin position="56"/>
        <end position="165"/>
    </location>
</feature>
<keyword evidence="3" id="KW-1185">Reference proteome</keyword>
<evidence type="ECO:0000259" key="1">
    <source>
        <dbReference type="Pfam" id="PF10607"/>
    </source>
</evidence>
<accession>A0AAX4JGU8</accession>
<dbReference type="KEGG" id="vnx:VNE69_12102"/>
<reference evidence="2" key="1">
    <citation type="journal article" date="2024" name="BMC Genomics">
        <title>Functional annotation of a divergent genome using sequence and structure-based similarity.</title>
        <authorList>
            <person name="Svedberg D."/>
            <person name="Winiger R.R."/>
            <person name="Berg A."/>
            <person name="Sharma H."/>
            <person name="Tellgren-Roth C."/>
            <person name="Debrunner-Vossbrinck B.A."/>
            <person name="Vossbrinck C.R."/>
            <person name="Barandun J."/>
        </authorList>
    </citation>
    <scope>NUCLEOTIDE SEQUENCE</scope>
    <source>
        <strain evidence="2">Illinois isolate</strain>
    </source>
</reference>
<name>A0AAX4JGU8_9MICR</name>
<dbReference type="Pfam" id="PF10607">
    <property type="entry name" value="CTLH"/>
    <property type="match status" value="1"/>
</dbReference>
<dbReference type="AlphaFoldDB" id="A0AAX4JGU8"/>
<dbReference type="Proteomes" id="UP001334084">
    <property type="component" value="Chromosome 12"/>
</dbReference>
<gene>
    <name evidence="2" type="ORF">VNE69_12102</name>
</gene>
<evidence type="ECO:0000313" key="3">
    <source>
        <dbReference type="Proteomes" id="UP001334084"/>
    </source>
</evidence>
<proteinExistence type="predicted"/>
<protein>
    <submittedName>
        <fullName evidence="2">Glucose-induced degradation protein 8 like protein</fullName>
    </submittedName>
</protein>
<dbReference type="InterPro" id="IPR024964">
    <property type="entry name" value="CTLH/CRA"/>
</dbReference>
<dbReference type="RefSeq" id="XP_065331262.1">
    <property type="nucleotide sequence ID" value="XM_065475190.1"/>
</dbReference>
<organism evidence="2 3">
    <name type="scientific">Vairimorpha necatrix</name>
    <dbReference type="NCBI Taxonomy" id="6039"/>
    <lineage>
        <taxon>Eukaryota</taxon>
        <taxon>Fungi</taxon>
        <taxon>Fungi incertae sedis</taxon>
        <taxon>Microsporidia</taxon>
        <taxon>Nosematidae</taxon>
        <taxon>Vairimorpha</taxon>
    </lineage>
</organism>
<evidence type="ECO:0000313" key="2">
    <source>
        <dbReference type="EMBL" id="WUR05117.1"/>
    </source>
</evidence>
<sequence length="203" mass="23982">MLIPINDFFNTEVESLGNLSKYNSLIFDYFMHMGYGNLCINYAKDLDMDFTFPPLFLLRSKIRDLIESGNIEKAIEELNELDISIYRNKEVYVNITCHKAYELKFIKDEVEVIQFLREALGELALEYEKEVEDFLEYLIFNSTNVDIQEKRVELADNVNYFILENISAKENELEKIIKGIVLEENVLSKKNKFTDFKERILEK</sequence>
<dbReference type="GeneID" id="90542964"/>